<dbReference type="STRING" id="643648.Slip_0594"/>
<dbReference type="RefSeq" id="WP_013174780.1">
    <property type="nucleotide sequence ID" value="NC_014220.1"/>
</dbReference>
<comment type="subunit">
    <text evidence="6">Interacts with RsgI.</text>
</comment>
<evidence type="ECO:0000313" key="7">
    <source>
        <dbReference type="EMBL" id="ADI01378.1"/>
    </source>
</evidence>
<dbReference type="Proteomes" id="UP000000378">
    <property type="component" value="Chromosome"/>
</dbReference>
<dbReference type="Gene3D" id="1.10.1740.10">
    <property type="match status" value="1"/>
</dbReference>
<dbReference type="EMBL" id="CP002048">
    <property type="protein sequence ID" value="ADI01378.1"/>
    <property type="molecule type" value="Genomic_DNA"/>
</dbReference>
<keyword evidence="5 6" id="KW-0804">Transcription</keyword>
<reference evidence="7 8" key="2">
    <citation type="journal article" date="2010" name="Stand. Genomic Sci.">
        <title>Complete genome sequence of Syntrophothermus lipocalidus type strain (TGB-C1).</title>
        <authorList>
            <person name="Djao O.D."/>
            <person name="Zhang X."/>
            <person name="Lucas S."/>
            <person name="Lapidus A."/>
            <person name="Del Rio T.G."/>
            <person name="Nolan M."/>
            <person name="Tice H."/>
            <person name="Cheng J.F."/>
            <person name="Han C."/>
            <person name="Tapia R."/>
            <person name="Goodwin L."/>
            <person name="Pitluck S."/>
            <person name="Liolios K."/>
            <person name="Ivanova N."/>
            <person name="Mavromatis K."/>
            <person name="Mikhailova N."/>
            <person name="Ovchinnikova G."/>
            <person name="Pati A."/>
            <person name="Brambilla E."/>
            <person name="Chen A."/>
            <person name="Palaniappan K."/>
            <person name="Land M."/>
            <person name="Hauser L."/>
            <person name="Chang Y.J."/>
            <person name="Jeffries C.D."/>
            <person name="Rohde M."/>
            <person name="Sikorski J."/>
            <person name="Spring S."/>
            <person name="Goker M."/>
            <person name="Detter J.C."/>
            <person name="Woyke T."/>
            <person name="Bristow J."/>
            <person name="Eisen J.A."/>
            <person name="Markowitz V."/>
            <person name="Hugenholtz P."/>
            <person name="Kyrpides N.C."/>
            <person name="Klenk H.P."/>
        </authorList>
    </citation>
    <scope>NUCLEOTIDE SEQUENCE [LARGE SCALE GENOMIC DNA]</scope>
    <source>
        <strain evidence="8">DSM 12680 / TGB-C1</strain>
    </source>
</reference>
<reference evidence="8" key="1">
    <citation type="journal article" date="2010" name="Stand. Genomic Sci.">
        <title>Complete genome sequence of Syntrophothermus lipocalidus type strain (TGB-C1T).</title>
        <authorList>
            <consortium name="US DOE Joint Genome Institute (JGI-PGF)"/>
            <person name="Djao O."/>
            <person name="Zhang X."/>
            <person name="Lucas S."/>
            <person name="Lapidus A."/>
            <person name="Glavina Del Rio T."/>
            <person name="Nolan M."/>
            <person name="Tice H."/>
            <person name="Cheng J."/>
            <person name="Han C."/>
            <person name="Tapia R."/>
            <person name="Goodwin L."/>
            <person name="Pitluck S."/>
            <person name="Liolios K."/>
            <person name="Ivanova N."/>
            <person name="Mavromatis K."/>
            <person name="Mikhailova N."/>
            <person name="Ovchinnikova G."/>
            <person name="Pati A."/>
            <person name="Brambilla E."/>
            <person name="Chen A."/>
            <person name="Palaniappan K."/>
            <person name="Land M."/>
            <person name="Hauser L."/>
            <person name="Chang Y."/>
            <person name="Jeffries C."/>
            <person name="Rohde M."/>
            <person name="Sikorski J."/>
            <person name="Spring S."/>
            <person name="Goker M."/>
            <person name="Detter J."/>
            <person name="Woyke T."/>
            <person name="Bristow J."/>
            <person name="Eisen J."/>
            <person name="Markowitz V."/>
            <person name="Hugenholtz P."/>
            <person name="Kyrpides N."/>
            <person name="Klenk H."/>
        </authorList>
    </citation>
    <scope>NUCLEOTIDE SEQUENCE [LARGE SCALE GENOMIC DNA]</scope>
    <source>
        <strain evidence="8">DSM 12680 / TGB-C1</strain>
    </source>
</reference>
<proteinExistence type="inferred from homology"/>
<dbReference type="HAMAP" id="MF_02064">
    <property type="entry name" value="Sigma70_SigI"/>
    <property type="match status" value="1"/>
</dbReference>
<protein>
    <recommendedName>
        <fullName evidence="6">RNA polymerase sigma factor SigI</fullName>
    </recommendedName>
</protein>
<comment type="subcellular location">
    <subcellularLocation>
        <location evidence="6">Cytoplasm</location>
    </subcellularLocation>
</comment>
<evidence type="ECO:0000256" key="3">
    <source>
        <dbReference type="ARBA" id="ARBA00023082"/>
    </source>
</evidence>
<dbReference type="GO" id="GO:0005737">
    <property type="term" value="C:cytoplasm"/>
    <property type="evidence" value="ECO:0007669"/>
    <property type="project" value="UniProtKB-SubCell"/>
</dbReference>
<evidence type="ECO:0000313" key="8">
    <source>
        <dbReference type="Proteomes" id="UP000000378"/>
    </source>
</evidence>
<sequence>MTAARSRSEQEKTLKQIREAQDGNTQARELLISQHLGFIKALVLKNVASNEDIINRDEYSVALIAFNEAISSYKPGLRSFQSFAADVIKRRLIDYRRSTEKHRKRIIYVDDISNPLPDQDALVNGEELEIRMEMKDFVQKLAQYGVSLRDLVQVTPKHLDSRRLCAQLAQTITDRPDMRDYFTKYGTIPVQRLSEASGISPKTVKRHRKYIIALCLVLLSDLETMKRYVKGLGKGSDAHA</sequence>
<keyword evidence="8" id="KW-1185">Reference proteome</keyword>
<gene>
    <name evidence="6" type="primary">sigI</name>
    <name evidence="7" type="ordered locus">Slip_0594</name>
</gene>
<keyword evidence="4 6" id="KW-0238">DNA-binding</keyword>
<dbReference type="GO" id="GO:0016987">
    <property type="term" value="F:sigma factor activity"/>
    <property type="evidence" value="ECO:0007669"/>
    <property type="project" value="UniProtKB-UniRule"/>
</dbReference>
<evidence type="ECO:0000256" key="2">
    <source>
        <dbReference type="ARBA" id="ARBA00023015"/>
    </source>
</evidence>
<dbReference type="InterPro" id="IPR013325">
    <property type="entry name" value="RNA_pol_sigma_r2"/>
</dbReference>
<organism evidence="7 8">
    <name type="scientific">Syntrophothermus lipocalidus (strain DSM 12680 / TGB-C1)</name>
    <dbReference type="NCBI Taxonomy" id="643648"/>
    <lineage>
        <taxon>Bacteria</taxon>
        <taxon>Bacillati</taxon>
        <taxon>Bacillota</taxon>
        <taxon>Clostridia</taxon>
        <taxon>Eubacteriales</taxon>
        <taxon>Syntrophomonadaceae</taxon>
        <taxon>Syntrophothermus</taxon>
    </lineage>
</organism>
<dbReference type="SUPFAM" id="SSF88946">
    <property type="entry name" value="Sigma2 domain of RNA polymerase sigma factors"/>
    <property type="match status" value="1"/>
</dbReference>
<keyword evidence="6" id="KW-0346">Stress response</keyword>
<dbReference type="GO" id="GO:0006352">
    <property type="term" value="P:DNA-templated transcription initiation"/>
    <property type="evidence" value="ECO:0007669"/>
    <property type="project" value="UniProtKB-UniRule"/>
</dbReference>
<name>D7CKZ3_SYNLT</name>
<dbReference type="eggNOG" id="COG1191">
    <property type="taxonomic scope" value="Bacteria"/>
</dbReference>
<evidence type="ECO:0000256" key="5">
    <source>
        <dbReference type="ARBA" id="ARBA00023163"/>
    </source>
</evidence>
<comment type="similarity">
    <text evidence="6">Belongs to the sigma-70 factor family. SigI subfamily.</text>
</comment>
<dbReference type="KEGG" id="slp:Slip_0594"/>
<evidence type="ECO:0000256" key="6">
    <source>
        <dbReference type="HAMAP-Rule" id="MF_02064"/>
    </source>
</evidence>
<dbReference type="AlphaFoldDB" id="D7CKZ3"/>
<dbReference type="GO" id="GO:0003677">
    <property type="term" value="F:DNA binding"/>
    <property type="evidence" value="ECO:0007669"/>
    <property type="project" value="UniProtKB-UniRule"/>
</dbReference>
<keyword evidence="3 6" id="KW-0731">Sigma factor</keyword>
<dbReference type="InterPro" id="IPR014244">
    <property type="entry name" value="RNA_pol_sigma-I"/>
</dbReference>
<dbReference type="HOGENOM" id="CLU_082361_0_0_9"/>
<feature type="DNA-binding region" description="H-T-H motif" evidence="6">
    <location>
        <begin position="190"/>
        <end position="209"/>
    </location>
</feature>
<dbReference type="PIRSF" id="PIRSF038953">
    <property type="entry name" value="SigI"/>
    <property type="match status" value="1"/>
</dbReference>
<keyword evidence="1 6" id="KW-0963">Cytoplasm</keyword>
<accession>D7CKZ3</accession>
<feature type="short sequence motif" description="Polymerase core binding" evidence="6">
    <location>
        <begin position="57"/>
        <end position="70"/>
    </location>
</feature>
<evidence type="ECO:0000256" key="1">
    <source>
        <dbReference type="ARBA" id="ARBA00022490"/>
    </source>
</evidence>
<evidence type="ECO:0000256" key="4">
    <source>
        <dbReference type="ARBA" id="ARBA00023125"/>
    </source>
</evidence>
<dbReference type="InterPro" id="IPR014284">
    <property type="entry name" value="RNA_pol_sigma-70_dom"/>
</dbReference>
<dbReference type="NCBIfam" id="TIGR02937">
    <property type="entry name" value="sigma70-ECF"/>
    <property type="match status" value="1"/>
</dbReference>
<keyword evidence="2 6" id="KW-0805">Transcription regulation</keyword>
<comment type="function">
    <text evidence="6">Sigma factors are initiation factors that promote the attachment of RNA polymerase to specific initiation sites and are then released.</text>
</comment>
<comment type="activity regulation">
    <text evidence="6">Negatively regulated by the anti-sigma-I factor RsgI.</text>
</comment>